<evidence type="ECO:0000256" key="7">
    <source>
        <dbReference type="PIRSR" id="PIRSR618044-1"/>
    </source>
</evidence>
<feature type="active site" description="Acyl-ester intermediate" evidence="7">
    <location>
        <position position="61"/>
    </location>
</feature>
<feature type="domain" description="Peptidase S11 D-alanyl-D-alanine carboxypeptidase A N-terminal" evidence="10">
    <location>
        <begin position="28"/>
        <end position="254"/>
    </location>
</feature>
<dbReference type="PANTHER" id="PTHR21581">
    <property type="entry name" value="D-ALANYL-D-ALANINE CARBOXYPEPTIDASE"/>
    <property type="match status" value="1"/>
</dbReference>
<gene>
    <name evidence="11" type="ORF">Q75_08915</name>
</gene>
<dbReference type="Pfam" id="PF00768">
    <property type="entry name" value="Peptidase_S11"/>
    <property type="match status" value="1"/>
</dbReference>
<dbReference type="SUPFAM" id="SSF56601">
    <property type="entry name" value="beta-lactamase/transpeptidase-like"/>
    <property type="match status" value="1"/>
</dbReference>
<comment type="caution">
    <text evidence="11">The sequence shown here is derived from an EMBL/GenBank/DDBJ whole genome shotgun (WGS) entry which is preliminary data.</text>
</comment>
<dbReference type="Gene3D" id="3.40.710.10">
    <property type="entry name" value="DD-peptidase/beta-lactamase superfamily"/>
    <property type="match status" value="1"/>
</dbReference>
<dbReference type="GO" id="GO:0009002">
    <property type="term" value="F:serine-type D-Ala-D-Ala carboxypeptidase activity"/>
    <property type="evidence" value="ECO:0007669"/>
    <property type="project" value="InterPro"/>
</dbReference>
<evidence type="ECO:0000259" key="10">
    <source>
        <dbReference type="Pfam" id="PF00768"/>
    </source>
</evidence>
<evidence type="ECO:0000256" key="1">
    <source>
        <dbReference type="ARBA" id="ARBA00007164"/>
    </source>
</evidence>
<evidence type="ECO:0000313" key="11">
    <source>
        <dbReference type="EMBL" id="KUP06250.1"/>
    </source>
</evidence>
<dbReference type="EMBL" id="LDYG01000029">
    <property type="protein sequence ID" value="KUP06250.1"/>
    <property type="molecule type" value="Genomic_DNA"/>
</dbReference>
<accession>A0A147K823</accession>
<name>A0A147K823_9BACI</name>
<evidence type="ECO:0000256" key="4">
    <source>
        <dbReference type="ARBA" id="ARBA00022960"/>
    </source>
</evidence>
<feature type="active site" evidence="7">
    <location>
        <position position="116"/>
    </location>
</feature>
<dbReference type="PANTHER" id="PTHR21581:SF33">
    <property type="entry name" value="D-ALANYL-D-ALANINE CARBOXYPEPTIDASE DACB"/>
    <property type="match status" value="1"/>
</dbReference>
<dbReference type="AlphaFoldDB" id="A0A147K823"/>
<dbReference type="GO" id="GO:0006508">
    <property type="term" value="P:proteolysis"/>
    <property type="evidence" value="ECO:0007669"/>
    <property type="project" value="InterPro"/>
</dbReference>
<dbReference type="GO" id="GO:0008360">
    <property type="term" value="P:regulation of cell shape"/>
    <property type="evidence" value="ECO:0007669"/>
    <property type="project" value="UniProtKB-KW"/>
</dbReference>
<keyword evidence="11" id="KW-0645">Protease</keyword>
<organism evidence="11 12">
    <name type="scientific">Bacillus coahuilensis p1.1.43</name>
    <dbReference type="NCBI Taxonomy" id="1150625"/>
    <lineage>
        <taxon>Bacteria</taxon>
        <taxon>Bacillati</taxon>
        <taxon>Bacillota</taxon>
        <taxon>Bacilli</taxon>
        <taxon>Bacillales</taxon>
        <taxon>Bacillaceae</taxon>
        <taxon>Bacillus</taxon>
    </lineage>
</organism>
<keyword evidence="2" id="KW-0732">Signal</keyword>
<evidence type="ECO:0000256" key="9">
    <source>
        <dbReference type="RuleBase" id="RU004016"/>
    </source>
</evidence>
<keyword evidence="6" id="KW-0961">Cell wall biogenesis/degradation</keyword>
<evidence type="ECO:0000313" key="12">
    <source>
        <dbReference type="Proteomes" id="UP000074108"/>
    </source>
</evidence>
<dbReference type="GO" id="GO:0009252">
    <property type="term" value="P:peptidoglycan biosynthetic process"/>
    <property type="evidence" value="ECO:0007669"/>
    <property type="project" value="UniProtKB-KW"/>
</dbReference>
<reference evidence="11 12" key="1">
    <citation type="journal article" date="2016" name="Front. Microbiol.">
        <title>Microevolution Analysis of Bacillus coahuilensis Unveils Differences in Phosphorus Acquisition Strategies and Their Regulation.</title>
        <authorList>
            <person name="Gomez-Lunar Z."/>
            <person name="Hernandez-Gonzalez I."/>
            <person name="Rodriguez-Torres M.D."/>
            <person name="Souza V."/>
            <person name="Olmedo-Alvarez G."/>
        </authorList>
    </citation>
    <scope>NUCLEOTIDE SEQUENCE [LARGE SCALE GENOMIC DNA]</scope>
    <source>
        <strain evidence="12">p1.1.43</strain>
    </source>
</reference>
<evidence type="ECO:0000256" key="2">
    <source>
        <dbReference type="ARBA" id="ARBA00022729"/>
    </source>
</evidence>
<sequence length="382" mass="43355">MNDRKWIAYFLTFFLLGSVCFRPWDVQAAPGVSAHSAILMDQETGRVLYEKNAEQQMKIASITKIMTAIVAIESGDLQDTVTVSSNAAGTEGSSLYLVAGQKMKLEDLLYGLMLRSGNDSAVAIAEHVGGSLEGFVYLMNQKAEEIGMENTNFDNPHGLDDSDTHLSTSYDMALLMKYSMNNETFQEISSTEVHKAPNPNGDWDYSWHNKNRLLTQLYEYCTGGKTGYTKLAKRTLVTTAEKDGEKLIAVTLNGPDDWNDHISMYEYGFDQFDYYVLAKKGSLSEIKDSYYKGKVYIKHEIKYSIKELEKEKIRIHYQMNKPTEKLQTNPPEIVGRAIVEIDKKELFSVPIYFETSSVKEDDPWWKIWKKLFFITIGVSSNG</sequence>
<comment type="similarity">
    <text evidence="1 9">Belongs to the peptidase S11 family.</text>
</comment>
<proteinExistence type="inferred from homology"/>
<dbReference type="STRING" id="1150625.Q75_08915"/>
<keyword evidence="3" id="KW-0378">Hydrolase</keyword>
<dbReference type="PATRIC" id="fig|1150625.3.peg.1887"/>
<protein>
    <submittedName>
        <fullName evidence="11">D-alanyl-D-alanine carboxypeptidase</fullName>
    </submittedName>
</protein>
<evidence type="ECO:0000256" key="3">
    <source>
        <dbReference type="ARBA" id="ARBA00022801"/>
    </source>
</evidence>
<dbReference type="InterPro" id="IPR018044">
    <property type="entry name" value="Peptidase_S11"/>
</dbReference>
<keyword evidence="12" id="KW-1185">Reference proteome</keyword>
<dbReference type="PRINTS" id="PR00725">
    <property type="entry name" value="DADACBPTASE1"/>
</dbReference>
<feature type="active site" description="Acyl-ester intermediate" evidence="7">
    <location>
        <position position="64"/>
    </location>
</feature>
<dbReference type="GO" id="GO:0071555">
    <property type="term" value="P:cell wall organization"/>
    <property type="evidence" value="ECO:0007669"/>
    <property type="project" value="UniProtKB-KW"/>
</dbReference>
<evidence type="ECO:0000256" key="5">
    <source>
        <dbReference type="ARBA" id="ARBA00022984"/>
    </source>
</evidence>
<dbReference type="InterPro" id="IPR001967">
    <property type="entry name" value="Peptidase_S11_N"/>
</dbReference>
<dbReference type="OrthoDB" id="9791132at2"/>
<dbReference type="RefSeq" id="WP_059351143.1">
    <property type="nucleotide sequence ID" value="NZ_LDYG01000029.1"/>
</dbReference>
<evidence type="ECO:0000256" key="8">
    <source>
        <dbReference type="PIRSR" id="PIRSR618044-2"/>
    </source>
</evidence>
<keyword evidence="4" id="KW-0133">Cell shape</keyword>
<evidence type="ECO:0000256" key="6">
    <source>
        <dbReference type="ARBA" id="ARBA00023316"/>
    </source>
</evidence>
<dbReference type="InterPro" id="IPR012338">
    <property type="entry name" value="Beta-lactam/transpept-like"/>
</dbReference>
<dbReference type="Proteomes" id="UP000074108">
    <property type="component" value="Unassembled WGS sequence"/>
</dbReference>
<feature type="binding site" evidence="8">
    <location>
        <position position="225"/>
    </location>
    <ligand>
        <name>substrate</name>
    </ligand>
</feature>
<keyword evidence="5" id="KW-0573">Peptidoglycan synthesis</keyword>
<dbReference type="Gene3D" id="2.30.140.30">
    <property type="match status" value="1"/>
</dbReference>
<keyword evidence="11" id="KW-0121">Carboxypeptidase</keyword>